<protein>
    <submittedName>
        <fullName evidence="2">Uncharacterized protein</fullName>
    </submittedName>
</protein>
<feature type="region of interest" description="Disordered" evidence="1">
    <location>
        <begin position="1"/>
        <end position="71"/>
    </location>
</feature>
<feature type="compositionally biased region" description="Polar residues" evidence="1">
    <location>
        <begin position="28"/>
        <end position="39"/>
    </location>
</feature>
<proteinExistence type="predicted"/>
<feature type="compositionally biased region" description="Polar residues" evidence="1">
    <location>
        <begin position="62"/>
        <end position="71"/>
    </location>
</feature>
<evidence type="ECO:0000313" key="2">
    <source>
        <dbReference type="EMBL" id="GBN76492.1"/>
    </source>
</evidence>
<keyword evidence="3" id="KW-1185">Reference proteome</keyword>
<gene>
    <name evidence="2" type="ORF">AVEN_95818_1</name>
</gene>
<dbReference type="Proteomes" id="UP000499080">
    <property type="component" value="Unassembled WGS sequence"/>
</dbReference>
<sequence>GYGGGASGGQYSQSTLEGGYGGGGIGGQHTQTSHQSTYVGGTYQGRGQGLCGQPSGPDNGYHSCSMSNGQW</sequence>
<feature type="compositionally biased region" description="Gly residues" evidence="1">
    <location>
        <begin position="18"/>
        <end position="27"/>
    </location>
</feature>
<dbReference type="AlphaFoldDB" id="A0A4Y2RL00"/>
<reference evidence="2 3" key="1">
    <citation type="journal article" date="2019" name="Sci. Rep.">
        <title>Orb-weaving spider Araneus ventricosus genome elucidates the spidroin gene catalogue.</title>
        <authorList>
            <person name="Kono N."/>
            <person name="Nakamura H."/>
            <person name="Ohtoshi R."/>
            <person name="Moran D.A.P."/>
            <person name="Shinohara A."/>
            <person name="Yoshida Y."/>
            <person name="Fujiwara M."/>
            <person name="Mori M."/>
            <person name="Tomita M."/>
            <person name="Arakawa K."/>
        </authorList>
    </citation>
    <scope>NUCLEOTIDE SEQUENCE [LARGE SCALE GENOMIC DNA]</scope>
</reference>
<evidence type="ECO:0000313" key="3">
    <source>
        <dbReference type="Proteomes" id="UP000499080"/>
    </source>
</evidence>
<comment type="caution">
    <text evidence="2">The sequence shown here is derived from an EMBL/GenBank/DDBJ whole genome shotgun (WGS) entry which is preliminary data.</text>
</comment>
<accession>A0A4Y2RL00</accession>
<name>A0A4Y2RL00_ARAVE</name>
<evidence type="ECO:0000256" key="1">
    <source>
        <dbReference type="SAM" id="MobiDB-lite"/>
    </source>
</evidence>
<organism evidence="2 3">
    <name type="scientific">Araneus ventricosus</name>
    <name type="common">Orbweaver spider</name>
    <name type="synonym">Epeira ventricosa</name>
    <dbReference type="NCBI Taxonomy" id="182803"/>
    <lineage>
        <taxon>Eukaryota</taxon>
        <taxon>Metazoa</taxon>
        <taxon>Ecdysozoa</taxon>
        <taxon>Arthropoda</taxon>
        <taxon>Chelicerata</taxon>
        <taxon>Arachnida</taxon>
        <taxon>Araneae</taxon>
        <taxon>Araneomorphae</taxon>
        <taxon>Entelegynae</taxon>
        <taxon>Araneoidea</taxon>
        <taxon>Araneidae</taxon>
        <taxon>Araneus</taxon>
    </lineage>
</organism>
<dbReference type="EMBL" id="BGPR01017550">
    <property type="protein sequence ID" value="GBN76492.1"/>
    <property type="molecule type" value="Genomic_DNA"/>
</dbReference>
<feature type="non-terminal residue" evidence="2">
    <location>
        <position position="1"/>
    </location>
</feature>